<dbReference type="Pfam" id="PF03744">
    <property type="entry name" value="BioW"/>
    <property type="match status" value="1"/>
</dbReference>
<evidence type="ECO:0000256" key="5">
    <source>
        <dbReference type="ARBA" id="ARBA00022598"/>
    </source>
</evidence>
<dbReference type="InterPro" id="IPR005499">
    <property type="entry name" value="BioW"/>
</dbReference>
<keyword evidence="5 11" id="KW-0436">Ligase</keyword>
<keyword evidence="13" id="KW-1185">Reference proteome</keyword>
<evidence type="ECO:0000256" key="4">
    <source>
        <dbReference type="ARBA" id="ARBA00012984"/>
    </source>
</evidence>
<keyword evidence="9 11" id="KW-0460">Magnesium</keyword>
<organism evidence="12 13">
    <name type="scientific">Veillonella criceti</name>
    <dbReference type="NCBI Taxonomy" id="103891"/>
    <lineage>
        <taxon>Bacteria</taxon>
        <taxon>Bacillati</taxon>
        <taxon>Bacillota</taxon>
        <taxon>Negativicutes</taxon>
        <taxon>Veillonellales</taxon>
        <taxon>Veillonellaceae</taxon>
        <taxon>Veillonella</taxon>
    </lineage>
</organism>
<keyword evidence="6 11" id="KW-0547">Nucleotide-binding</keyword>
<dbReference type="OrthoDB" id="9792985at2"/>
<sequence>MYYSIRMRAAQGGAHEKGGHHISGAERIVTKDQLEQLSAELVHRALHHSKGCADFIRLTIDAIDETGIHYVPALSVKTTHATSVEAAYAIAQKLLTTHGVTETALQQGLHLLRTQKEAMRGALICNALTGDRMDNLGNRGLRVSRMAFANENKACQYFQEQGHTGIHFQEALVLATKVLSAPQVISEFCISDDPDYTTGYVSYGHTYHRLGPLKEFGDERGGRIFFVQPNMSIDDLQNYLENTTVLVTTPNNTPNTLMASNR</sequence>
<dbReference type="GO" id="GO:0009102">
    <property type="term" value="P:biotin biosynthetic process"/>
    <property type="evidence" value="ECO:0007669"/>
    <property type="project" value="UniProtKB-UniRule"/>
</dbReference>
<keyword evidence="7 11" id="KW-0093">Biotin biosynthesis</keyword>
<dbReference type="GO" id="GO:0000287">
    <property type="term" value="F:magnesium ion binding"/>
    <property type="evidence" value="ECO:0007669"/>
    <property type="project" value="UniProtKB-UniRule"/>
</dbReference>
<evidence type="ECO:0000256" key="10">
    <source>
        <dbReference type="ARBA" id="ARBA00049553"/>
    </source>
</evidence>
<dbReference type="EC" id="6.2.1.14" evidence="4 11"/>
<comment type="function">
    <text evidence="11">Catalyzes the transformation of pimelate into pimeloyl-CoA with concomitant hydrolysis of ATP to AMP.</text>
</comment>
<evidence type="ECO:0000256" key="11">
    <source>
        <dbReference type="HAMAP-Rule" id="MF_00668"/>
    </source>
</evidence>
<dbReference type="AlphaFoldDB" id="A0A380NKZ3"/>
<dbReference type="Proteomes" id="UP000255367">
    <property type="component" value="Unassembled WGS sequence"/>
</dbReference>
<comment type="subunit">
    <text evidence="3 11">Homodimer.</text>
</comment>
<evidence type="ECO:0000313" key="13">
    <source>
        <dbReference type="Proteomes" id="UP000255367"/>
    </source>
</evidence>
<proteinExistence type="inferred from homology"/>
<protein>
    <recommendedName>
        <fullName evidence="4 11">6-carboxyhexanoate--CoA ligase</fullName>
        <ecNumber evidence="4 11">6.2.1.14</ecNumber>
    </recommendedName>
    <alternativeName>
        <fullName evidence="11">Pimeloyl-CoA synthase</fullName>
    </alternativeName>
</protein>
<evidence type="ECO:0000256" key="2">
    <source>
        <dbReference type="ARBA" id="ARBA00005075"/>
    </source>
</evidence>
<dbReference type="RefSeq" id="WP_115310297.1">
    <property type="nucleotide sequence ID" value="NZ_UHIO01000001.1"/>
</dbReference>
<accession>A0A380NKZ3</accession>
<dbReference type="NCBIfam" id="NF002360">
    <property type="entry name" value="PRK01322.1"/>
    <property type="match status" value="1"/>
</dbReference>
<evidence type="ECO:0000313" key="12">
    <source>
        <dbReference type="EMBL" id="SUP43256.1"/>
    </source>
</evidence>
<dbReference type="HAMAP" id="MF_00668">
    <property type="entry name" value="BioW"/>
    <property type="match status" value="1"/>
</dbReference>
<keyword evidence="8 11" id="KW-0067">ATP-binding</keyword>
<comment type="pathway">
    <text evidence="2 11">Metabolic intermediate metabolism; pimeloyl-CoA biosynthesis; pimeloyl-CoA from pimelate: step 1/1.</text>
</comment>
<evidence type="ECO:0000256" key="1">
    <source>
        <dbReference type="ARBA" id="ARBA00001946"/>
    </source>
</evidence>
<dbReference type="GO" id="GO:0042410">
    <property type="term" value="F:6-carboxyhexanoate-CoA ligase activity"/>
    <property type="evidence" value="ECO:0007669"/>
    <property type="project" value="UniProtKB-UniRule"/>
</dbReference>
<dbReference type="UniPathway" id="UPA00999">
    <property type="reaction ID" value="UER00351"/>
</dbReference>
<dbReference type="GO" id="GO:0005524">
    <property type="term" value="F:ATP binding"/>
    <property type="evidence" value="ECO:0007669"/>
    <property type="project" value="UniProtKB-KW"/>
</dbReference>
<dbReference type="EMBL" id="UHIO01000001">
    <property type="protein sequence ID" value="SUP43256.1"/>
    <property type="molecule type" value="Genomic_DNA"/>
</dbReference>
<evidence type="ECO:0000256" key="3">
    <source>
        <dbReference type="ARBA" id="ARBA00011738"/>
    </source>
</evidence>
<evidence type="ECO:0000256" key="9">
    <source>
        <dbReference type="ARBA" id="ARBA00022842"/>
    </source>
</evidence>
<evidence type="ECO:0000256" key="7">
    <source>
        <dbReference type="ARBA" id="ARBA00022756"/>
    </source>
</evidence>
<comment type="similarity">
    <text evidence="11">Belongs to the BioW family.</text>
</comment>
<gene>
    <name evidence="11 12" type="primary">bioW</name>
    <name evidence="12" type="ORF">NCTC12020_01123</name>
</gene>
<name>A0A380NKZ3_9FIRM</name>
<evidence type="ECO:0000256" key="8">
    <source>
        <dbReference type="ARBA" id="ARBA00022840"/>
    </source>
</evidence>
<comment type="cofactor">
    <cofactor evidence="1 11">
        <name>Mg(2+)</name>
        <dbReference type="ChEBI" id="CHEBI:18420"/>
    </cofactor>
</comment>
<dbReference type="NCBIfam" id="TIGR01204">
    <property type="entry name" value="bioW"/>
    <property type="match status" value="1"/>
</dbReference>
<evidence type="ECO:0000256" key="6">
    <source>
        <dbReference type="ARBA" id="ARBA00022741"/>
    </source>
</evidence>
<reference evidence="12 13" key="1">
    <citation type="submission" date="2018-06" db="EMBL/GenBank/DDBJ databases">
        <authorList>
            <consortium name="Pathogen Informatics"/>
            <person name="Doyle S."/>
        </authorList>
    </citation>
    <scope>NUCLEOTIDE SEQUENCE [LARGE SCALE GENOMIC DNA]</scope>
    <source>
        <strain evidence="12 13">NCTC12020</strain>
    </source>
</reference>
<comment type="catalytic activity">
    <reaction evidence="10 11">
        <text>heptanedioate + ATP + CoA = 6-carboxyhexanoyl-CoA + AMP + diphosphate</text>
        <dbReference type="Rhea" id="RHEA:14781"/>
        <dbReference type="ChEBI" id="CHEBI:30616"/>
        <dbReference type="ChEBI" id="CHEBI:33019"/>
        <dbReference type="ChEBI" id="CHEBI:36165"/>
        <dbReference type="ChEBI" id="CHEBI:57287"/>
        <dbReference type="ChEBI" id="CHEBI:57360"/>
        <dbReference type="ChEBI" id="CHEBI:456215"/>
        <dbReference type="EC" id="6.2.1.14"/>
    </reaction>
</comment>